<dbReference type="GO" id="GO:0015505">
    <property type="term" value="F:uracil:monoatomic cation symporter activity"/>
    <property type="evidence" value="ECO:0007669"/>
    <property type="project" value="TreeGrafter"/>
</dbReference>
<feature type="transmembrane region" description="Helical" evidence="8">
    <location>
        <begin position="279"/>
        <end position="300"/>
    </location>
</feature>
<dbReference type="PANTHER" id="PTHR31081:SF5">
    <property type="entry name" value="UREIDE PERMEASE 1-RELATED"/>
    <property type="match status" value="1"/>
</dbReference>
<protein>
    <submittedName>
        <fullName evidence="9">Multidrug DMT transporter permease</fullName>
    </submittedName>
</protein>
<evidence type="ECO:0000256" key="7">
    <source>
        <dbReference type="ARBA" id="ARBA00023136"/>
    </source>
</evidence>
<feature type="transmembrane region" description="Helical" evidence="8">
    <location>
        <begin position="82"/>
        <end position="102"/>
    </location>
</feature>
<feature type="transmembrane region" description="Helical" evidence="8">
    <location>
        <begin position="134"/>
        <end position="155"/>
    </location>
</feature>
<feature type="transmembrane region" description="Helical" evidence="8">
    <location>
        <begin position="109"/>
        <end position="128"/>
    </location>
</feature>
<dbReference type="GO" id="GO:0005524">
    <property type="term" value="F:ATP binding"/>
    <property type="evidence" value="ECO:0007669"/>
    <property type="project" value="UniProtKB-KW"/>
</dbReference>
<sequence>MFIIDSYQLAVVFCLITMLCWGSWANSAKCTSPKWQFPLYYWDYSIGLILTALLFGLTMGSFGTEGRSFIADLRQADFASLTYTFIGGVIFNLSNLLIVAAITIAGLSVAFPIAVGLALVLGVLLNYLKVPTGNLLLLFAGVLLVVIAMVVDALASRKAESSKGKASTRGIILSVISGIIMSFFYRFVTEGMTMDFTHPEPGKLTPYSAVLVFSVGLFLSNFVWNTFFMYKPITGTPVSYKQYFTNGTTRQHAIGILGGIIFNIGFLFNLIAAEKAGPAISYGLGQGSTMIGAAWGVFWFKEFSGAPKSVNKYLAAMFILFIAGLGMIIMARVN</sequence>
<feature type="transmembrane region" description="Helical" evidence="8">
    <location>
        <begin position="251"/>
        <end position="273"/>
    </location>
</feature>
<dbReference type="Pfam" id="PF07168">
    <property type="entry name" value="Ureide_permease"/>
    <property type="match status" value="1"/>
</dbReference>
<dbReference type="EMBL" id="CP046401">
    <property type="protein sequence ID" value="QGY47541.1"/>
    <property type="molecule type" value="Genomic_DNA"/>
</dbReference>
<keyword evidence="2" id="KW-0813">Transport</keyword>
<accession>A0A6I6JYC1</accession>
<keyword evidence="10" id="KW-1185">Reference proteome</keyword>
<evidence type="ECO:0000256" key="4">
    <source>
        <dbReference type="ARBA" id="ARBA00022741"/>
    </source>
</evidence>
<evidence type="ECO:0000256" key="3">
    <source>
        <dbReference type="ARBA" id="ARBA00022692"/>
    </source>
</evidence>
<feature type="transmembrane region" description="Helical" evidence="8">
    <location>
        <begin position="6"/>
        <end position="27"/>
    </location>
</feature>
<reference evidence="9 10" key="1">
    <citation type="submission" date="2019-11" db="EMBL/GenBank/DDBJ databases">
        <authorList>
            <person name="Zheng R.K."/>
            <person name="Sun C.M."/>
        </authorList>
    </citation>
    <scope>NUCLEOTIDE SEQUENCE [LARGE SCALE GENOMIC DNA]</scope>
    <source>
        <strain evidence="9 10">WC007</strain>
    </source>
</reference>
<dbReference type="KEGG" id="mcos:GM418_28880"/>
<gene>
    <name evidence="9" type="ORF">GM418_28880</name>
</gene>
<dbReference type="PANTHER" id="PTHR31081">
    <property type="entry name" value="UREIDE PERMEASE 1-RELATED-RELATED"/>
    <property type="match status" value="1"/>
</dbReference>
<evidence type="ECO:0000256" key="1">
    <source>
        <dbReference type="ARBA" id="ARBA00004141"/>
    </source>
</evidence>
<feature type="transmembrane region" description="Helical" evidence="8">
    <location>
        <begin position="207"/>
        <end position="230"/>
    </location>
</feature>
<dbReference type="InterPro" id="IPR030189">
    <property type="entry name" value="UPS_plant"/>
</dbReference>
<dbReference type="AlphaFoldDB" id="A0A6I6JYC1"/>
<feature type="transmembrane region" description="Helical" evidence="8">
    <location>
        <begin position="167"/>
        <end position="187"/>
    </location>
</feature>
<evidence type="ECO:0000313" key="10">
    <source>
        <dbReference type="Proteomes" id="UP000428260"/>
    </source>
</evidence>
<evidence type="ECO:0000256" key="6">
    <source>
        <dbReference type="ARBA" id="ARBA00022989"/>
    </source>
</evidence>
<proteinExistence type="predicted"/>
<organism evidence="9 10">
    <name type="scientific">Maribellus comscasis</name>
    <dbReference type="NCBI Taxonomy" id="2681766"/>
    <lineage>
        <taxon>Bacteria</taxon>
        <taxon>Pseudomonadati</taxon>
        <taxon>Bacteroidota</taxon>
        <taxon>Bacteroidia</taxon>
        <taxon>Marinilabiliales</taxon>
        <taxon>Prolixibacteraceae</taxon>
        <taxon>Maribellus</taxon>
    </lineage>
</organism>
<dbReference type="GO" id="GO:0016020">
    <property type="term" value="C:membrane"/>
    <property type="evidence" value="ECO:0007669"/>
    <property type="project" value="UniProtKB-SubCell"/>
</dbReference>
<keyword evidence="3 8" id="KW-0812">Transmembrane</keyword>
<evidence type="ECO:0000256" key="2">
    <source>
        <dbReference type="ARBA" id="ARBA00022448"/>
    </source>
</evidence>
<keyword evidence="7 8" id="KW-0472">Membrane</keyword>
<dbReference type="GO" id="GO:0005274">
    <property type="term" value="F:allantoin:proton symporter activity"/>
    <property type="evidence" value="ECO:0007669"/>
    <property type="project" value="TreeGrafter"/>
</dbReference>
<dbReference type="InterPro" id="IPR009834">
    <property type="entry name" value="Ureide_permease"/>
</dbReference>
<evidence type="ECO:0000256" key="8">
    <source>
        <dbReference type="SAM" id="Phobius"/>
    </source>
</evidence>
<keyword evidence="6 8" id="KW-1133">Transmembrane helix</keyword>
<dbReference type="Proteomes" id="UP000428260">
    <property type="component" value="Chromosome"/>
</dbReference>
<keyword evidence="4" id="KW-0547">Nucleotide-binding</keyword>
<feature type="transmembrane region" description="Helical" evidence="8">
    <location>
        <begin position="312"/>
        <end position="331"/>
    </location>
</feature>
<feature type="transmembrane region" description="Helical" evidence="8">
    <location>
        <begin position="39"/>
        <end position="62"/>
    </location>
</feature>
<name>A0A6I6JYC1_9BACT</name>
<evidence type="ECO:0000313" key="9">
    <source>
        <dbReference type="EMBL" id="QGY47541.1"/>
    </source>
</evidence>
<comment type="subcellular location">
    <subcellularLocation>
        <location evidence="1">Membrane</location>
        <topology evidence="1">Multi-pass membrane protein</topology>
    </subcellularLocation>
</comment>
<evidence type="ECO:0000256" key="5">
    <source>
        <dbReference type="ARBA" id="ARBA00022840"/>
    </source>
</evidence>
<keyword evidence="5" id="KW-0067">ATP-binding</keyword>
<dbReference type="RefSeq" id="WP_158871525.1">
    <property type="nucleotide sequence ID" value="NZ_CP046401.1"/>
</dbReference>